<protein>
    <submittedName>
        <fullName evidence="2">Uncharacterized protein</fullName>
    </submittedName>
</protein>
<dbReference type="Proteomes" id="UP000288168">
    <property type="component" value="Unassembled WGS sequence"/>
</dbReference>
<reference evidence="2 3" key="1">
    <citation type="submission" date="2017-06" db="EMBL/GenBank/DDBJ databases">
        <title>Comparative genomic analysis of Ambrosia Fusariam Clade fungi.</title>
        <authorList>
            <person name="Stajich J.E."/>
            <person name="Carrillo J."/>
            <person name="Kijimoto T."/>
            <person name="Eskalen A."/>
            <person name="O'Donnell K."/>
            <person name="Kasson M."/>
        </authorList>
    </citation>
    <scope>NUCLEOTIDE SEQUENCE [LARGE SCALE GENOMIC DNA]</scope>
    <source>
        <strain evidence="2 3">NRRL62584</strain>
    </source>
</reference>
<feature type="region of interest" description="Disordered" evidence="1">
    <location>
        <begin position="82"/>
        <end position="117"/>
    </location>
</feature>
<gene>
    <name evidence="2" type="ORF">CEP54_015288</name>
</gene>
<evidence type="ECO:0000256" key="1">
    <source>
        <dbReference type="SAM" id="MobiDB-lite"/>
    </source>
</evidence>
<sequence length="188" mass="21254">MPSRPPLVPLEFEVTWLLLEASNAHQAAFRETIRPEVEVNRLSLLGTSNYILELVEDVETALNLSPESTLTPQQRVERIQARSNLRQYERPKPTTSKALTEPQSSHKPSTNSKNRGLDELPTDVLFLVSRVLGHQCYKLPPDMSGEDAYISSLILHYLKAKDTLEFRCLYTHDSITSEKPDQLSAPEA</sequence>
<evidence type="ECO:0000313" key="2">
    <source>
        <dbReference type="EMBL" id="RSL42966.1"/>
    </source>
</evidence>
<proteinExistence type="predicted"/>
<evidence type="ECO:0000313" key="3">
    <source>
        <dbReference type="Proteomes" id="UP000288168"/>
    </source>
</evidence>
<keyword evidence="3" id="KW-1185">Reference proteome</keyword>
<accession>A0A428NQ98</accession>
<comment type="caution">
    <text evidence="2">The sequence shown here is derived from an EMBL/GenBank/DDBJ whole genome shotgun (WGS) entry which is preliminary data.</text>
</comment>
<name>A0A428NQ98_9HYPO</name>
<feature type="compositionally biased region" description="Polar residues" evidence="1">
    <location>
        <begin position="93"/>
        <end position="114"/>
    </location>
</feature>
<dbReference type="EMBL" id="NKCI01000342">
    <property type="protein sequence ID" value="RSL42966.1"/>
    <property type="molecule type" value="Genomic_DNA"/>
</dbReference>
<organism evidence="2 3">
    <name type="scientific">Fusarium duplospermum</name>
    <dbReference type="NCBI Taxonomy" id="1325734"/>
    <lineage>
        <taxon>Eukaryota</taxon>
        <taxon>Fungi</taxon>
        <taxon>Dikarya</taxon>
        <taxon>Ascomycota</taxon>
        <taxon>Pezizomycotina</taxon>
        <taxon>Sordariomycetes</taxon>
        <taxon>Hypocreomycetidae</taxon>
        <taxon>Hypocreales</taxon>
        <taxon>Nectriaceae</taxon>
        <taxon>Fusarium</taxon>
        <taxon>Fusarium solani species complex</taxon>
    </lineage>
</organism>
<dbReference type="AlphaFoldDB" id="A0A428NQ98"/>